<dbReference type="HOGENOM" id="CLU_073253_0_0_12"/>
<protein>
    <submittedName>
        <fullName evidence="2">Beta-lactamase domain protein</fullName>
    </submittedName>
</protein>
<sequence>MVKKQHMPAHECKRVHEMGFPLAGSCDYYHRMNMMRYAVLGSGSSGNSYVFFDGENAILVDCGFSLRELKKRLDNVGVPLEAVRKVFLTHLHPDHACGIGVLTRNLPVPLVVGREAVAGETVVWSKLRVPEKSVLLVSEGETVDVGEFSVWGFKTTHDSRGSMGWIIDHGRGSRFMVLTDTGAWTEDMAKEALSADVLFLEANYDERMLHCGPYPLRLQKRIEGAWGHLSNTQAFDFLRRSGHIVTTQNNLAPRERRVYFIHLSVVNNSPGLLAEQAGGQMWNMTSFTVCERGKIYSDELACPL</sequence>
<dbReference type="InterPro" id="IPR052533">
    <property type="entry name" value="WalJ/YycJ-like"/>
</dbReference>
<dbReference type="AlphaFoldDB" id="F4GHZ6"/>
<organism evidence="2 3">
    <name type="scientific">Parasphaerochaeta coccoides (strain ATCC BAA-1237 / DSM 17374 / SPN1)</name>
    <name type="common">Sphaerochaeta coccoides</name>
    <dbReference type="NCBI Taxonomy" id="760011"/>
    <lineage>
        <taxon>Bacteria</taxon>
        <taxon>Pseudomonadati</taxon>
        <taxon>Spirochaetota</taxon>
        <taxon>Spirochaetia</taxon>
        <taxon>Spirochaetales</taxon>
        <taxon>Sphaerochaetaceae</taxon>
        <taxon>Parasphaerochaeta</taxon>
    </lineage>
</organism>
<dbReference type="Gene3D" id="3.60.15.10">
    <property type="entry name" value="Ribonuclease Z/Hydroxyacylglutathione hydrolase-like"/>
    <property type="match status" value="1"/>
</dbReference>
<dbReference type="Pfam" id="PF12706">
    <property type="entry name" value="Lactamase_B_2"/>
    <property type="match status" value="1"/>
</dbReference>
<gene>
    <name evidence="2" type="ordered locus">Spico_0885</name>
</gene>
<dbReference type="SUPFAM" id="SSF56281">
    <property type="entry name" value="Metallo-hydrolase/oxidoreductase"/>
    <property type="match status" value="1"/>
</dbReference>
<name>F4GHZ6_PARC1</name>
<evidence type="ECO:0000313" key="2">
    <source>
        <dbReference type="EMBL" id="AEC02109.1"/>
    </source>
</evidence>
<accession>F4GHZ6</accession>
<dbReference type="PANTHER" id="PTHR47619">
    <property type="entry name" value="METALLO-HYDROLASE YYCJ-RELATED"/>
    <property type="match status" value="1"/>
</dbReference>
<dbReference type="KEGG" id="scc:Spico_0885"/>
<dbReference type="InterPro" id="IPR001279">
    <property type="entry name" value="Metallo-B-lactamas"/>
</dbReference>
<keyword evidence="3" id="KW-1185">Reference proteome</keyword>
<evidence type="ECO:0000313" key="3">
    <source>
        <dbReference type="Proteomes" id="UP000007939"/>
    </source>
</evidence>
<dbReference type="eggNOG" id="COG1235">
    <property type="taxonomic scope" value="Bacteria"/>
</dbReference>
<feature type="domain" description="Metallo-beta-lactamase" evidence="1">
    <location>
        <begin position="45"/>
        <end position="228"/>
    </location>
</feature>
<dbReference type="SMART" id="SM00849">
    <property type="entry name" value="Lactamase_B"/>
    <property type="match status" value="1"/>
</dbReference>
<dbReference type="EMBL" id="CP002659">
    <property type="protein sequence ID" value="AEC02109.1"/>
    <property type="molecule type" value="Genomic_DNA"/>
</dbReference>
<reference evidence="3" key="1">
    <citation type="submission" date="2011-04" db="EMBL/GenBank/DDBJ databases">
        <title>The complete genome of Spirochaeta coccoides DSM 17374.</title>
        <authorList>
            <person name="Lucas S."/>
            <person name="Copeland A."/>
            <person name="Lapidus A."/>
            <person name="Bruce D."/>
            <person name="Goodwin L."/>
            <person name="Pitluck S."/>
            <person name="Peters L."/>
            <person name="Kyrpides N."/>
            <person name="Mavromatis K."/>
            <person name="Pagani I."/>
            <person name="Ivanova N."/>
            <person name="Ovchinnikova G."/>
            <person name="Lu M."/>
            <person name="Detter J.C."/>
            <person name="Tapia R."/>
            <person name="Han C."/>
            <person name="Land M."/>
            <person name="Hauser L."/>
            <person name="Markowitz V."/>
            <person name="Cheng J.-F."/>
            <person name="Hugenholtz P."/>
            <person name="Woyke T."/>
            <person name="Wu D."/>
            <person name="Spring S."/>
            <person name="Schroeder M."/>
            <person name="Brambilla E."/>
            <person name="Klenk H.-P."/>
            <person name="Eisen J.A."/>
        </authorList>
    </citation>
    <scope>NUCLEOTIDE SEQUENCE [LARGE SCALE GENOMIC DNA]</scope>
    <source>
        <strain evidence="3">ATCC BAA-1237 / DSM 17374 / SPN1</strain>
    </source>
</reference>
<dbReference type="PANTHER" id="PTHR47619:SF1">
    <property type="entry name" value="EXODEOXYRIBONUCLEASE WALJ"/>
    <property type="match status" value="1"/>
</dbReference>
<dbReference type="InterPro" id="IPR036866">
    <property type="entry name" value="RibonucZ/Hydroxyglut_hydro"/>
</dbReference>
<evidence type="ECO:0000259" key="1">
    <source>
        <dbReference type="SMART" id="SM00849"/>
    </source>
</evidence>
<proteinExistence type="predicted"/>
<dbReference type="Proteomes" id="UP000007939">
    <property type="component" value="Chromosome"/>
</dbReference>
<reference evidence="2 3" key="2">
    <citation type="journal article" date="2012" name="Stand. Genomic Sci.">
        <title>Complete genome sequence of the termite hindgut bacterium Spirochaeta coccoides type strain (SPN1(T)), reclassification in the genus Sphaerochaeta as Sphaerochaeta coccoides comb. nov. and emendations of the family Spirochaetaceae and the genus Sphaerochaeta.</title>
        <authorList>
            <person name="Abt B."/>
            <person name="Han C."/>
            <person name="Scheuner C."/>
            <person name="Lu M."/>
            <person name="Lapidus A."/>
            <person name="Nolan M."/>
            <person name="Lucas S."/>
            <person name="Hammon N."/>
            <person name="Deshpande S."/>
            <person name="Cheng J.F."/>
            <person name="Tapia R."/>
            <person name="Goodwin L.A."/>
            <person name="Pitluck S."/>
            <person name="Liolios K."/>
            <person name="Pagani I."/>
            <person name="Ivanova N."/>
            <person name="Mavromatis K."/>
            <person name="Mikhailova N."/>
            <person name="Huntemann M."/>
            <person name="Pati A."/>
            <person name="Chen A."/>
            <person name="Palaniappan K."/>
            <person name="Land M."/>
            <person name="Hauser L."/>
            <person name="Brambilla E.M."/>
            <person name="Rohde M."/>
            <person name="Spring S."/>
            <person name="Gronow S."/>
            <person name="Goker M."/>
            <person name="Woyke T."/>
            <person name="Bristow J."/>
            <person name="Eisen J.A."/>
            <person name="Markowitz V."/>
            <person name="Hugenholtz P."/>
            <person name="Kyrpides N.C."/>
            <person name="Klenk H.P."/>
            <person name="Detter J.C."/>
        </authorList>
    </citation>
    <scope>NUCLEOTIDE SEQUENCE [LARGE SCALE GENOMIC DNA]</scope>
    <source>
        <strain evidence="3">ATCC BAA-1237 / DSM 17374 / SPN1</strain>
    </source>
</reference>